<dbReference type="Pfam" id="PF16732">
    <property type="entry name" value="ComP_DUS"/>
    <property type="match status" value="1"/>
</dbReference>
<keyword evidence="2" id="KW-0472">Membrane</keyword>
<protein>
    <submittedName>
        <fullName evidence="3">Type IV pilin protein</fullName>
    </submittedName>
</protein>
<comment type="caution">
    <text evidence="3">The sequence shown here is derived from an EMBL/GenBank/DDBJ whole genome shotgun (WGS) entry which is preliminary data.</text>
</comment>
<sequence length="139" mass="14881">MNDVRRQRGFTLIELMITIAIIAIISTIALPSYRDYVMRANRTATASYLLEVAGLQERRFLDTRAYAADMTALGATPPNEIASNYTIATAGDNTTTPPSYSVTATPISTGPQSSDSCGTLTLNSKGEKGHASGASRCWN</sequence>
<dbReference type="InterPro" id="IPR012902">
    <property type="entry name" value="N_methyl_site"/>
</dbReference>
<dbReference type="Proteomes" id="UP001500392">
    <property type="component" value="Unassembled WGS sequence"/>
</dbReference>
<dbReference type="EMBL" id="BAABDM010000008">
    <property type="protein sequence ID" value="GAA4103544.1"/>
    <property type="molecule type" value="Genomic_DNA"/>
</dbReference>
<proteinExistence type="predicted"/>
<evidence type="ECO:0000313" key="4">
    <source>
        <dbReference type="Proteomes" id="UP001500392"/>
    </source>
</evidence>
<organism evidence="3 4">
    <name type="scientific">Zhongshania borealis</name>
    <dbReference type="NCBI Taxonomy" id="889488"/>
    <lineage>
        <taxon>Bacteria</taxon>
        <taxon>Pseudomonadati</taxon>
        <taxon>Pseudomonadota</taxon>
        <taxon>Gammaproteobacteria</taxon>
        <taxon>Cellvibrionales</taxon>
        <taxon>Spongiibacteraceae</taxon>
        <taxon>Zhongshania</taxon>
    </lineage>
</organism>
<dbReference type="NCBIfam" id="TIGR02532">
    <property type="entry name" value="IV_pilin_GFxxxE"/>
    <property type="match status" value="1"/>
</dbReference>
<evidence type="ECO:0000256" key="2">
    <source>
        <dbReference type="SAM" id="Phobius"/>
    </source>
</evidence>
<dbReference type="Gene3D" id="3.30.700.10">
    <property type="entry name" value="Glycoprotein, Type 4 Pilin"/>
    <property type="match status" value="1"/>
</dbReference>
<accession>A0ABP7X3W2</accession>
<reference evidence="4" key="1">
    <citation type="journal article" date="2019" name="Int. J. Syst. Evol. Microbiol.">
        <title>The Global Catalogue of Microorganisms (GCM) 10K type strain sequencing project: providing services to taxonomists for standard genome sequencing and annotation.</title>
        <authorList>
            <consortium name="The Broad Institute Genomics Platform"/>
            <consortium name="The Broad Institute Genome Sequencing Center for Infectious Disease"/>
            <person name="Wu L."/>
            <person name="Ma J."/>
        </authorList>
    </citation>
    <scope>NUCLEOTIDE SEQUENCE [LARGE SCALE GENOMIC DNA]</scope>
    <source>
        <strain evidence="4">JCM 17304</strain>
    </source>
</reference>
<dbReference type="PROSITE" id="PS00409">
    <property type="entry name" value="PROKAR_NTER_METHYL"/>
    <property type="match status" value="1"/>
</dbReference>
<dbReference type="InterPro" id="IPR045584">
    <property type="entry name" value="Pilin-like"/>
</dbReference>
<gene>
    <name evidence="3" type="ORF">GCM10022414_31940</name>
</gene>
<dbReference type="InterPro" id="IPR031982">
    <property type="entry name" value="PilE-like"/>
</dbReference>
<dbReference type="Pfam" id="PF07963">
    <property type="entry name" value="N_methyl"/>
    <property type="match status" value="1"/>
</dbReference>
<keyword evidence="4" id="KW-1185">Reference proteome</keyword>
<evidence type="ECO:0000313" key="3">
    <source>
        <dbReference type="EMBL" id="GAA4103544.1"/>
    </source>
</evidence>
<dbReference type="SUPFAM" id="SSF54523">
    <property type="entry name" value="Pili subunits"/>
    <property type="match status" value="1"/>
</dbReference>
<dbReference type="RefSeq" id="WP_344937962.1">
    <property type="nucleotide sequence ID" value="NZ_BAABDM010000008.1"/>
</dbReference>
<name>A0ABP7X3W2_9GAMM</name>
<feature type="compositionally biased region" description="Polar residues" evidence="1">
    <location>
        <begin position="106"/>
        <end position="124"/>
    </location>
</feature>
<feature type="transmembrane region" description="Helical" evidence="2">
    <location>
        <begin position="12"/>
        <end position="33"/>
    </location>
</feature>
<keyword evidence="2" id="KW-1133">Transmembrane helix</keyword>
<keyword evidence="2" id="KW-0812">Transmembrane</keyword>
<feature type="region of interest" description="Disordered" evidence="1">
    <location>
        <begin position="106"/>
        <end position="139"/>
    </location>
</feature>
<evidence type="ECO:0000256" key="1">
    <source>
        <dbReference type="SAM" id="MobiDB-lite"/>
    </source>
</evidence>